<dbReference type="RefSeq" id="WP_117802148.1">
    <property type="nucleotide sequence ID" value="NZ_JAKNFS010000032.1"/>
</dbReference>
<proteinExistence type="predicted"/>
<comment type="caution">
    <text evidence="1">The sequence shown here is derived from an EMBL/GenBank/DDBJ whole genome shotgun (WGS) entry which is preliminary data.</text>
</comment>
<sequence>MLIYGVKISDIKKYNEQKAERFFEILQKTNASNIAEKYFLDKTKNDGTFGNFLSNFDDGCGNYGAAACLKEIIENIEGINISCDTVDGVQYLGLSVDTPWYYNEKTRNMGQKKYEAILMKYISCVTDEKLEIKYWAANDDCDW</sequence>
<gene>
    <name evidence="1" type="ORF">L0N21_16780</name>
</gene>
<accession>A0AAE3F4G0</accession>
<dbReference type="Proteomes" id="UP001199915">
    <property type="component" value="Unassembled WGS sequence"/>
</dbReference>
<dbReference type="AlphaFoldDB" id="A0AAE3F4G0"/>
<protein>
    <submittedName>
        <fullName evidence="1">Uncharacterized protein</fullName>
    </submittedName>
</protein>
<evidence type="ECO:0000313" key="1">
    <source>
        <dbReference type="EMBL" id="MCG4767143.1"/>
    </source>
</evidence>
<reference evidence="1" key="1">
    <citation type="submission" date="2022-01" db="EMBL/GenBank/DDBJ databases">
        <title>Collection of gut derived symbiotic bacterial strains cultured from healthy donors.</title>
        <authorList>
            <person name="Lin H."/>
            <person name="Kohout C."/>
            <person name="Waligurski E."/>
            <person name="Pamer E.G."/>
        </authorList>
    </citation>
    <scope>NUCLEOTIDE SEQUENCE</scope>
    <source>
        <strain evidence="1">DFI.5.49</strain>
    </source>
</reference>
<name>A0AAE3F4G0_9FIRM</name>
<evidence type="ECO:0000313" key="2">
    <source>
        <dbReference type="Proteomes" id="UP001199915"/>
    </source>
</evidence>
<dbReference type="EMBL" id="JAKNFS010000032">
    <property type="protein sequence ID" value="MCG4767143.1"/>
    <property type="molecule type" value="Genomic_DNA"/>
</dbReference>
<organism evidence="1 2">
    <name type="scientific">Fusicatenibacter saccharivorans</name>
    <dbReference type="NCBI Taxonomy" id="1150298"/>
    <lineage>
        <taxon>Bacteria</taxon>
        <taxon>Bacillati</taxon>
        <taxon>Bacillota</taxon>
        <taxon>Clostridia</taxon>
        <taxon>Lachnospirales</taxon>
        <taxon>Lachnospiraceae</taxon>
        <taxon>Fusicatenibacter</taxon>
    </lineage>
</organism>